<accession>A0A2K0THH6</accession>
<keyword evidence="11 12" id="KW-0349">Heme</keyword>
<dbReference type="GO" id="GO:0016705">
    <property type="term" value="F:oxidoreductase activity, acting on paired donors, with incorporation or reduction of molecular oxygen"/>
    <property type="evidence" value="ECO:0007669"/>
    <property type="project" value="InterPro"/>
</dbReference>
<proteinExistence type="inferred from homology"/>
<evidence type="ECO:0000256" key="7">
    <source>
        <dbReference type="ARBA" id="ARBA00023002"/>
    </source>
</evidence>
<dbReference type="Gene3D" id="1.10.630.10">
    <property type="entry name" value="Cytochrome P450"/>
    <property type="match status" value="1"/>
</dbReference>
<protein>
    <recommendedName>
        <fullName evidence="16">Cytochrome P450</fullName>
    </recommendedName>
</protein>
<evidence type="ECO:0000256" key="10">
    <source>
        <dbReference type="ARBA" id="ARBA00023136"/>
    </source>
</evidence>
<dbReference type="PANTHER" id="PTHR24287">
    <property type="entry name" value="P450, PUTATIVE (EUROFUNG)-RELATED"/>
    <property type="match status" value="1"/>
</dbReference>
<keyword evidence="5 11" id="KW-0479">Metal-binding</keyword>
<evidence type="ECO:0000256" key="3">
    <source>
        <dbReference type="ARBA" id="ARBA00010617"/>
    </source>
</evidence>
<reference evidence="14 15" key="1">
    <citation type="submission" date="2017-02" db="EMBL/GenBank/DDBJ databases">
        <title>Genomes of Trichoderma spp. with biocontrol activity.</title>
        <authorList>
            <person name="Gardiner D."/>
            <person name="Kazan K."/>
            <person name="Vos C."/>
            <person name="Harvey P."/>
        </authorList>
    </citation>
    <scope>NUCLEOTIDE SEQUENCE [LARGE SCALE GENOMIC DNA]</scope>
    <source>
        <strain evidence="14 15">A5MH</strain>
    </source>
</reference>
<dbReference type="GO" id="GO:0020037">
    <property type="term" value="F:heme binding"/>
    <property type="evidence" value="ECO:0007669"/>
    <property type="project" value="InterPro"/>
</dbReference>
<keyword evidence="4 13" id="KW-0812">Transmembrane</keyword>
<keyword evidence="10 13" id="KW-0472">Membrane</keyword>
<keyword evidence="7 12" id="KW-0560">Oxidoreductase</keyword>
<keyword evidence="9 12" id="KW-0503">Monooxygenase</keyword>
<feature type="transmembrane region" description="Helical" evidence="13">
    <location>
        <begin position="7"/>
        <end position="30"/>
    </location>
</feature>
<comment type="cofactor">
    <cofactor evidence="1 11">
        <name>heme</name>
        <dbReference type="ChEBI" id="CHEBI:30413"/>
    </cofactor>
</comment>
<gene>
    <name evidence="14" type="ORF">TGAMA5MH_03394</name>
</gene>
<dbReference type="PRINTS" id="PR00385">
    <property type="entry name" value="P450"/>
</dbReference>
<evidence type="ECO:0000256" key="9">
    <source>
        <dbReference type="ARBA" id="ARBA00023033"/>
    </source>
</evidence>
<dbReference type="GO" id="GO:0016020">
    <property type="term" value="C:membrane"/>
    <property type="evidence" value="ECO:0007669"/>
    <property type="project" value="UniProtKB-SubCell"/>
</dbReference>
<evidence type="ECO:0000256" key="8">
    <source>
        <dbReference type="ARBA" id="ARBA00023004"/>
    </source>
</evidence>
<evidence type="ECO:0000256" key="12">
    <source>
        <dbReference type="RuleBase" id="RU000461"/>
    </source>
</evidence>
<dbReference type="Pfam" id="PF00067">
    <property type="entry name" value="p450"/>
    <property type="match status" value="1"/>
</dbReference>
<evidence type="ECO:0000256" key="6">
    <source>
        <dbReference type="ARBA" id="ARBA00022989"/>
    </source>
</evidence>
<dbReference type="InterPro" id="IPR047146">
    <property type="entry name" value="Cyt_P450_E_CYP52_fungi"/>
</dbReference>
<dbReference type="CDD" id="cd11063">
    <property type="entry name" value="CYP52"/>
    <property type="match status" value="1"/>
</dbReference>
<keyword evidence="6 13" id="KW-1133">Transmembrane helix</keyword>
<name>A0A2K0THH6_9HYPO</name>
<dbReference type="InterPro" id="IPR001128">
    <property type="entry name" value="Cyt_P450"/>
</dbReference>
<evidence type="ECO:0008006" key="16">
    <source>
        <dbReference type="Google" id="ProtNLM"/>
    </source>
</evidence>
<dbReference type="EMBL" id="MTYH01000027">
    <property type="protein sequence ID" value="PNP44979.1"/>
    <property type="molecule type" value="Genomic_DNA"/>
</dbReference>
<evidence type="ECO:0000256" key="2">
    <source>
        <dbReference type="ARBA" id="ARBA00004167"/>
    </source>
</evidence>
<dbReference type="GO" id="GO:0005506">
    <property type="term" value="F:iron ion binding"/>
    <property type="evidence" value="ECO:0007669"/>
    <property type="project" value="InterPro"/>
</dbReference>
<dbReference type="PROSITE" id="PS00086">
    <property type="entry name" value="CYTOCHROME_P450"/>
    <property type="match status" value="1"/>
</dbReference>
<comment type="subcellular location">
    <subcellularLocation>
        <location evidence="2">Membrane</location>
        <topology evidence="2">Single-pass membrane protein</topology>
    </subcellularLocation>
</comment>
<dbReference type="GO" id="GO:0004497">
    <property type="term" value="F:monooxygenase activity"/>
    <property type="evidence" value="ECO:0007669"/>
    <property type="project" value="UniProtKB-KW"/>
</dbReference>
<evidence type="ECO:0000256" key="5">
    <source>
        <dbReference type="ARBA" id="ARBA00022723"/>
    </source>
</evidence>
<dbReference type="InterPro" id="IPR002401">
    <property type="entry name" value="Cyt_P450_E_grp-I"/>
</dbReference>
<dbReference type="SUPFAM" id="SSF48264">
    <property type="entry name" value="Cytochrome P450"/>
    <property type="match status" value="1"/>
</dbReference>
<sequence length="516" mass="59148">MLQNLSWLIPASAGSLAIATSCTIASFWIIERLVTDYRLSKVDGVRASILAGNPITSFFFFFKGAYMHSQNRLLEYYFSMFENADPSCPNAVEISIIGRRSIITIDPEHIKAVLASNFTHFGKGDRFHSTWEPFLGDSIFTTDGQLWQQSRTLIRPMFLKQKIRDMEIIERWSDVMISKIPPSGHTVDISDLFYRMTLDATTDYLLGHSVESLENPKGEFSKAFTYVQRKQMTLTLLAPLRRFIPKGEYNRGIKVLEAFIQPFIEATLALVPEELEKISKSDKEFTFLHQIALFSRDPKVIRDQIMAVLLAGRDTTAATLSWAFYELSNYPATWQKLRNHVLQKVGPDAAPTYEDIKDLTYLTHTLYETMRLYPAVPFNIRTCLENSTLPGMPGQPDIATLKGDHIIYSTLAMQRRKELYPPVSETFADPAIFSPERWEHWTPKPWQFVPFNGGPRICIGQNFAMTEMAFMMIRLLQKYERIEYRGDWAAQYLKADIVGCPGQGVPIALYEAEKRY</sequence>
<dbReference type="AlphaFoldDB" id="A0A2K0THH6"/>
<evidence type="ECO:0000256" key="11">
    <source>
        <dbReference type="PIRSR" id="PIRSR602401-1"/>
    </source>
</evidence>
<evidence type="ECO:0000313" key="15">
    <source>
        <dbReference type="Proteomes" id="UP000236546"/>
    </source>
</evidence>
<evidence type="ECO:0000256" key="1">
    <source>
        <dbReference type="ARBA" id="ARBA00001971"/>
    </source>
</evidence>
<organism evidence="14 15">
    <name type="scientific">Trichoderma gamsii</name>
    <dbReference type="NCBI Taxonomy" id="398673"/>
    <lineage>
        <taxon>Eukaryota</taxon>
        <taxon>Fungi</taxon>
        <taxon>Dikarya</taxon>
        <taxon>Ascomycota</taxon>
        <taxon>Pezizomycotina</taxon>
        <taxon>Sordariomycetes</taxon>
        <taxon>Hypocreomycetidae</taxon>
        <taxon>Hypocreales</taxon>
        <taxon>Hypocreaceae</taxon>
        <taxon>Trichoderma</taxon>
    </lineage>
</organism>
<evidence type="ECO:0000256" key="13">
    <source>
        <dbReference type="SAM" id="Phobius"/>
    </source>
</evidence>
<comment type="caution">
    <text evidence="14">The sequence shown here is derived from an EMBL/GenBank/DDBJ whole genome shotgun (WGS) entry which is preliminary data.</text>
</comment>
<dbReference type="OrthoDB" id="1470350at2759"/>
<feature type="binding site" description="axial binding residue" evidence="11">
    <location>
        <position position="458"/>
    </location>
    <ligand>
        <name>heme</name>
        <dbReference type="ChEBI" id="CHEBI:30413"/>
    </ligand>
    <ligandPart>
        <name>Fe</name>
        <dbReference type="ChEBI" id="CHEBI:18248"/>
    </ligandPart>
</feature>
<dbReference type="PRINTS" id="PR00463">
    <property type="entry name" value="EP450I"/>
</dbReference>
<evidence type="ECO:0000256" key="4">
    <source>
        <dbReference type="ARBA" id="ARBA00022692"/>
    </source>
</evidence>
<dbReference type="PANTHER" id="PTHR24287:SF5">
    <property type="entry name" value="P450, PUTATIVE (EUROFUNG)-RELATED"/>
    <property type="match status" value="1"/>
</dbReference>
<comment type="similarity">
    <text evidence="3 12">Belongs to the cytochrome P450 family.</text>
</comment>
<dbReference type="InterPro" id="IPR036396">
    <property type="entry name" value="Cyt_P450_sf"/>
</dbReference>
<evidence type="ECO:0000313" key="14">
    <source>
        <dbReference type="EMBL" id="PNP44979.1"/>
    </source>
</evidence>
<dbReference type="InterPro" id="IPR017972">
    <property type="entry name" value="Cyt_P450_CS"/>
</dbReference>
<dbReference type="Proteomes" id="UP000236546">
    <property type="component" value="Unassembled WGS sequence"/>
</dbReference>
<keyword evidence="8 11" id="KW-0408">Iron</keyword>